<accession>A0A8C5YS90</accession>
<evidence type="ECO:0000313" key="2">
    <source>
        <dbReference type="Proteomes" id="UP000694407"/>
    </source>
</evidence>
<name>A0A8C5YS90_MARMA</name>
<protein>
    <submittedName>
        <fullName evidence="1">Uncharacterized protein</fullName>
    </submittedName>
</protein>
<organism evidence="1 2">
    <name type="scientific">Marmota marmota marmota</name>
    <name type="common">Alpine marmot</name>
    <dbReference type="NCBI Taxonomy" id="9994"/>
    <lineage>
        <taxon>Eukaryota</taxon>
        <taxon>Metazoa</taxon>
        <taxon>Chordata</taxon>
        <taxon>Craniata</taxon>
        <taxon>Vertebrata</taxon>
        <taxon>Euteleostomi</taxon>
        <taxon>Mammalia</taxon>
        <taxon>Eutheria</taxon>
        <taxon>Euarchontoglires</taxon>
        <taxon>Glires</taxon>
        <taxon>Rodentia</taxon>
        <taxon>Sciuromorpha</taxon>
        <taxon>Sciuridae</taxon>
        <taxon>Xerinae</taxon>
        <taxon>Marmotini</taxon>
        <taxon>Marmota</taxon>
    </lineage>
</organism>
<dbReference type="AlphaFoldDB" id="A0A8C5YS90"/>
<reference evidence="1" key="1">
    <citation type="submission" date="2025-08" db="UniProtKB">
        <authorList>
            <consortium name="Ensembl"/>
        </authorList>
    </citation>
    <scope>IDENTIFICATION</scope>
</reference>
<evidence type="ECO:0000313" key="1">
    <source>
        <dbReference type="Ensembl" id="ENSMMMP00000002431.1"/>
    </source>
</evidence>
<sequence length="56" mass="6552">MASPKQKTKTGHKRTNSLLFAFFYLFFFLLLEIEPRALHMLSTCSTTELYPHPCPF</sequence>
<dbReference type="Ensembl" id="ENSMMMT00000002746.1">
    <property type="protein sequence ID" value="ENSMMMP00000002431.1"/>
    <property type="gene ID" value="ENSMMMG00000002242.1"/>
</dbReference>
<dbReference type="Proteomes" id="UP000694407">
    <property type="component" value="Unplaced"/>
</dbReference>
<reference evidence="1" key="2">
    <citation type="submission" date="2025-09" db="UniProtKB">
        <authorList>
            <consortium name="Ensembl"/>
        </authorList>
    </citation>
    <scope>IDENTIFICATION</scope>
</reference>
<proteinExistence type="predicted"/>
<keyword evidence="2" id="KW-1185">Reference proteome</keyword>